<evidence type="ECO:0000256" key="1">
    <source>
        <dbReference type="SAM" id="Coils"/>
    </source>
</evidence>
<reference evidence="4" key="1">
    <citation type="submission" date="2023-07" db="EMBL/GenBank/DDBJ databases">
        <title>30 novel species of actinomycetes from the DSMZ collection.</title>
        <authorList>
            <person name="Nouioui I."/>
        </authorList>
    </citation>
    <scope>NUCLEOTIDE SEQUENCE [LARGE SCALE GENOMIC DNA]</scope>
    <source>
        <strain evidence="4">DSM 40932</strain>
    </source>
</reference>
<dbReference type="EMBL" id="JAVRFG010000005">
    <property type="protein sequence ID" value="MDT0489922.1"/>
    <property type="molecule type" value="Genomic_DNA"/>
</dbReference>
<dbReference type="Proteomes" id="UP001180556">
    <property type="component" value="Unassembled WGS sequence"/>
</dbReference>
<evidence type="ECO:0000313" key="3">
    <source>
        <dbReference type="EMBL" id="MDT0489922.1"/>
    </source>
</evidence>
<proteinExistence type="predicted"/>
<dbReference type="RefSeq" id="WP_311596585.1">
    <property type="nucleotide sequence ID" value="NZ_JAVRFG010000005.1"/>
</dbReference>
<evidence type="ECO:0000256" key="2">
    <source>
        <dbReference type="SAM" id="MobiDB-lite"/>
    </source>
</evidence>
<gene>
    <name evidence="3" type="ORF">RM717_05345</name>
</gene>
<feature type="region of interest" description="Disordered" evidence="2">
    <location>
        <begin position="1"/>
        <end position="71"/>
    </location>
</feature>
<name>A0ABU2VWE4_9ACTN</name>
<evidence type="ECO:0000313" key="4">
    <source>
        <dbReference type="Proteomes" id="UP001180556"/>
    </source>
</evidence>
<organism evidence="3 4">
    <name type="scientific">Streptomyces stephensoniae</name>
    <dbReference type="NCBI Taxonomy" id="3375367"/>
    <lineage>
        <taxon>Bacteria</taxon>
        <taxon>Bacillati</taxon>
        <taxon>Actinomycetota</taxon>
        <taxon>Actinomycetes</taxon>
        <taxon>Kitasatosporales</taxon>
        <taxon>Streptomycetaceae</taxon>
        <taxon>Streptomyces</taxon>
    </lineage>
</organism>
<protein>
    <recommendedName>
        <fullName evidence="5">Amino acid ABC transporter permease</fullName>
    </recommendedName>
</protein>
<keyword evidence="4" id="KW-1185">Reference proteome</keyword>
<evidence type="ECO:0008006" key="5">
    <source>
        <dbReference type="Google" id="ProtNLM"/>
    </source>
</evidence>
<sequence>MSHSERWQEMFGPTGEGPATRLASAASDPGTDTGGTGRLKHSKGPWVSASGTAGDLRTRAEKSRSALGPGHEGIDAGAAGLSSVAALKGVLTSWEERLQAVRDECEQLKGTLLTVAGEMGETERAVDRSLKAVDTVHGADAKR</sequence>
<accession>A0ABU2VWE4</accession>
<keyword evidence="1" id="KW-0175">Coiled coil</keyword>
<feature type="coiled-coil region" evidence="1">
    <location>
        <begin position="84"/>
        <end position="111"/>
    </location>
</feature>
<comment type="caution">
    <text evidence="3">The sequence shown here is derived from an EMBL/GenBank/DDBJ whole genome shotgun (WGS) entry which is preliminary data.</text>
</comment>